<evidence type="ECO:0000313" key="2">
    <source>
        <dbReference type="Proteomes" id="UP000075618"/>
    </source>
</evidence>
<evidence type="ECO:0000313" key="1">
    <source>
        <dbReference type="EMBL" id="KYF33327.1"/>
    </source>
</evidence>
<gene>
    <name evidence="1" type="ORF">SMI10712_01956</name>
</gene>
<name>A0A150NIQ4_STRMT</name>
<reference evidence="1 2" key="1">
    <citation type="submission" date="2016-01" db="EMBL/GenBank/DDBJ databases">
        <title>Highly variable Streptococcus oralis are common among viridans streptococci isolated from primates.</title>
        <authorList>
            <person name="Denapaite D."/>
            <person name="Rieger M."/>
            <person name="Koendgen S."/>
            <person name="Brueckner R."/>
            <person name="Ochigava I."/>
            <person name="Kappeler P."/>
            <person name="Maetz-Rensing K."/>
            <person name="Leendertz F."/>
            <person name="Hakenbeck R."/>
        </authorList>
    </citation>
    <scope>NUCLEOTIDE SEQUENCE [LARGE SCALE GENOMIC DNA]</scope>
    <source>
        <strain evidence="1 2">10712</strain>
    </source>
</reference>
<proteinExistence type="predicted"/>
<comment type="caution">
    <text evidence="1">The sequence shown here is derived from an EMBL/GenBank/DDBJ whole genome shotgun (WGS) entry which is preliminary data.</text>
</comment>
<sequence>MTDKIIFNNLNSDVKKLIEKGDFKHWQVAMQCGVSRQTLTEWLRSPLTKTRRERILNAIKILQS</sequence>
<organism evidence="1 2">
    <name type="scientific">Streptococcus mitis</name>
    <dbReference type="NCBI Taxonomy" id="28037"/>
    <lineage>
        <taxon>Bacteria</taxon>
        <taxon>Bacillati</taxon>
        <taxon>Bacillota</taxon>
        <taxon>Bacilli</taxon>
        <taxon>Lactobacillales</taxon>
        <taxon>Streptococcaceae</taxon>
        <taxon>Streptococcus</taxon>
        <taxon>Streptococcus mitis group</taxon>
    </lineage>
</organism>
<dbReference type="Proteomes" id="UP000075618">
    <property type="component" value="Unassembled WGS sequence"/>
</dbReference>
<accession>A0A150NIQ4</accession>
<dbReference type="PATRIC" id="fig|28037.237.peg.1156"/>
<dbReference type="EMBL" id="LROT01000024">
    <property type="protein sequence ID" value="KYF33327.1"/>
    <property type="molecule type" value="Genomic_DNA"/>
</dbReference>
<dbReference type="AlphaFoldDB" id="A0A150NIQ4"/>
<protein>
    <submittedName>
        <fullName evidence="1">Uncharacterized protein</fullName>
    </submittedName>
</protein>